<reference evidence="11" key="1">
    <citation type="submission" date="2021-10" db="EMBL/GenBank/DDBJ databases">
        <title>Tropical sea cucumber genome reveals ecological adaptation and Cuvierian tubules defense mechanism.</title>
        <authorList>
            <person name="Chen T."/>
        </authorList>
    </citation>
    <scope>NUCLEOTIDE SEQUENCE</scope>
    <source>
        <strain evidence="11">Nanhai2018</strain>
        <tissue evidence="11">Muscle</tissue>
    </source>
</reference>
<sequence>MYTLSLADFITGIVLLSTWLKDRSYICKISGFVLSLSPAVSSLSIFWIAVDKFCLIHYPFKYNSICPKTAAPIIVPGYSAIACALLLWISVKDGALFGNIHFDPLYGICLINFQNRNKVVSVVITALAGMGLPVIVLTALYLKMALTAYKQARRINGMVKSVQRESSSSADQRATLVNEWKGFALFAVVSGAFFLAWLPFWTTKMLHLFTYMKTPPTVYIASGLLTISNSWWNPVIYTFGNRAFRKNLIKLFKCKGKKVNLT</sequence>
<keyword evidence="7 11" id="KW-0675">Receptor</keyword>
<dbReference type="SUPFAM" id="SSF81321">
    <property type="entry name" value="Family A G protein-coupled receptor-like"/>
    <property type="match status" value="1"/>
</dbReference>
<dbReference type="PRINTS" id="PR00237">
    <property type="entry name" value="GPCRRHODOPSN"/>
</dbReference>
<dbReference type="OrthoDB" id="6376512at2759"/>
<dbReference type="InterPro" id="IPR017452">
    <property type="entry name" value="GPCR_Rhodpsn_7TM"/>
</dbReference>
<evidence type="ECO:0000256" key="9">
    <source>
        <dbReference type="SAM" id="Phobius"/>
    </source>
</evidence>
<organism evidence="11 12">
    <name type="scientific">Holothuria leucospilota</name>
    <name type="common">Black long sea cucumber</name>
    <name type="synonym">Mertensiothuria leucospilota</name>
    <dbReference type="NCBI Taxonomy" id="206669"/>
    <lineage>
        <taxon>Eukaryota</taxon>
        <taxon>Metazoa</taxon>
        <taxon>Echinodermata</taxon>
        <taxon>Eleutherozoa</taxon>
        <taxon>Echinozoa</taxon>
        <taxon>Holothuroidea</taxon>
        <taxon>Aspidochirotacea</taxon>
        <taxon>Aspidochirotida</taxon>
        <taxon>Holothuriidae</taxon>
        <taxon>Holothuria</taxon>
    </lineage>
</organism>
<dbReference type="CDD" id="cd00637">
    <property type="entry name" value="7tm_classA_rhodopsin-like"/>
    <property type="match status" value="1"/>
</dbReference>
<evidence type="ECO:0000256" key="6">
    <source>
        <dbReference type="ARBA" id="ARBA00023136"/>
    </source>
</evidence>
<dbReference type="GO" id="GO:0005886">
    <property type="term" value="C:plasma membrane"/>
    <property type="evidence" value="ECO:0007669"/>
    <property type="project" value="UniProtKB-SubCell"/>
</dbReference>
<dbReference type="InterPro" id="IPR050569">
    <property type="entry name" value="TAAR"/>
</dbReference>
<dbReference type="PANTHER" id="PTHR24249:SF411">
    <property type="entry name" value="G-PROTEIN COUPLED RECEPTORS FAMILY 1 PROFILE DOMAIN-CONTAINING PROTEIN"/>
    <property type="match status" value="1"/>
</dbReference>
<keyword evidence="4 9" id="KW-1133">Transmembrane helix</keyword>
<keyword evidence="5" id="KW-0297">G-protein coupled receptor</keyword>
<feature type="transmembrane region" description="Helical" evidence="9">
    <location>
        <begin position="182"/>
        <end position="200"/>
    </location>
</feature>
<evidence type="ECO:0000256" key="3">
    <source>
        <dbReference type="ARBA" id="ARBA00022692"/>
    </source>
</evidence>
<dbReference type="GO" id="GO:0004930">
    <property type="term" value="F:G protein-coupled receptor activity"/>
    <property type="evidence" value="ECO:0007669"/>
    <property type="project" value="UniProtKB-KW"/>
</dbReference>
<evidence type="ECO:0000259" key="10">
    <source>
        <dbReference type="PROSITE" id="PS50262"/>
    </source>
</evidence>
<dbReference type="EMBL" id="JAIZAY010000011">
    <property type="protein sequence ID" value="KAJ8033859.1"/>
    <property type="molecule type" value="Genomic_DNA"/>
</dbReference>
<dbReference type="PROSITE" id="PS50262">
    <property type="entry name" value="G_PROTEIN_RECEP_F1_2"/>
    <property type="match status" value="1"/>
</dbReference>
<evidence type="ECO:0000256" key="4">
    <source>
        <dbReference type="ARBA" id="ARBA00022989"/>
    </source>
</evidence>
<dbReference type="PANTHER" id="PTHR24249">
    <property type="entry name" value="HISTAMINE RECEPTOR-RELATED G-PROTEIN COUPLED RECEPTOR"/>
    <property type="match status" value="1"/>
</dbReference>
<accession>A0A9Q1BWH5</accession>
<keyword evidence="8" id="KW-0807">Transducer</keyword>
<evidence type="ECO:0000256" key="8">
    <source>
        <dbReference type="ARBA" id="ARBA00023224"/>
    </source>
</evidence>
<evidence type="ECO:0000256" key="7">
    <source>
        <dbReference type="ARBA" id="ARBA00023170"/>
    </source>
</evidence>
<evidence type="ECO:0000313" key="12">
    <source>
        <dbReference type="Proteomes" id="UP001152320"/>
    </source>
</evidence>
<evidence type="ECO:0000256" key="1">
    <source>
        <dbReference type="ARBA" id="ARBA00004651"/>
    </source>
</evidence>
<dbReference type="Pfam" id="PF00001">
    <property type="entry name" value="7tm_1"/>
    <property type="match status" value="1"/>
</dbReference>
<proteinExistence type="predicted"/>
<evidence type="ECO:0000256" key="5">
    <source>
        <dbReference type="ARBA" id="ARBA00023040"/>
    </source>
</evidence>
<feature type="transmembrane region" description="Helical" evidence="9">
    <location>
        <begin position="220"/>
        <end position="240"/>
    </location>
</feature>
<evidence type="ECO:0000313" key="11">
    <source>
        <dbReference type="EMBL" id="KAJ8033859.1"/>
    </source>
</evidence>
<name>A0A9Q1BWH5_HOLLE</name>
<dbReference type="AlphaFoldDB" id="A0A9Q1BWH5"/>
<feature type="domain" description="G-protein coupled receptors family 1 profile" evidence="10">
    <location>
        <begin position="1"/>
        <end position="237"/>
    </location>
</feature>
<keyword evidence="2" id="KW-1003">Cell membrane</keyword>
<dbReference type="Proteomes" id="UP001152320">
    <property type="component" value="Chromosome 11"/>
</dbReference>
<dbReference type="Gene3D" id="1.20.1070.10">
    <property type="entry name" value="Rhodopsin 7-helix transmembrane proteins"/>
    <property type="match status" value="1"/>
</dbReference>
<dbReference type="InterPro" id="IPR000276">
    <property type="entry name" value="GPCR_Rhodpsn"/>
</dbReference>
<keyword evidence="3 9" id="KW-0812">Transmembrane</keyword>
<comment type="caution">
    <text evidence="11">The sequence shown here is derived from an EMBL/GenBank/DDBJ whole genome shotgun (WGS) entry which is preliminary data.</text>
</comment>
<feature type="transmembrane region" description="Helical" evidence="9">
    <location>
        <begin position="119"/>
        <end position="142"/>
    </location>
</feature>
<gene>
    <name evidence="11" type="ORF">HOLleu_24228</name>
</gene>
<evidence type="ECO:0000256" key="2">
    <source>
        <dbReference type="ARBA" id="ARBA00022475"/>
    </source>
</evidence>
<protein>
    <submittedName>
        <fullName evidence="11">Trace amine-associated receptor 5</fullName>
    </submittedName>
</protein>
<comment type="subcellular location">
    <subcellularLocation>
        <location evidence="1">Cell membrane</location>
        <topology evidence="1">Multi-pass membrane protein</topology>
    </subcellularLocation>
</comment>
<keyword evidence="6 9" id="KW-0472">Membrane</keyword>
<keyword evidence="12" id="KW-1185">Reference proteome</keyword>
<feature type="transmembrane region" description="Helical" evidence="9">
    <location>
        <begin position="29"/>
        <end position="50"/>
    </location>
</feature>
<feature type="transmembrane region" description="Helical" evidence="9">
    <location>
        <begin position="70"/>
        <end position="89"/>
    </location>
</feature>